<dbReference type="Pfam" id="PF00810">
    <property type="entry name" value="ER_lumen_recept"/>
    <property type="match status" value="1"/>
</dbReference>
<evidence type="ECO:0000256" key="11">
    <source>
        <dbReference type="SAM" id="Phobius"/>
    </source>
</evidence>
<keyword evidence="5" id="KW-0256">Endoplasmic reticulum</keyword>
<sequence length="207" mass="23480">MGMHYRPRSLPDFPYKAMDYLNAVVSLGVVVYAVTSFGPSYEAQKDSFGGKLLAKVGLMDLDMKPRNPVQQGSKWGFLYVIIVVLSFAWYSVRPGTYAFNTGMFCCVYEVMTAIALLPQLWMFWTDKKVSSALANFVALTALNRFFTLSFWVLIPWAFPWATPSNRTNQMISEAGNLLILADFMYYYIQARLQGKTEIVLPSHSDEV</sequence>
<evidence type="ECO:0000313" key="12">
    <source>
        <dbReference type="EMBL" id="CAE0620061.1"/>
    </source>
</evidence>
<dbReference type="GO" id="GO:0006621">
    <property type="term" value="P:protein retention in ER lumen"/>
    <property type="evidence" value="ECO:0007669"/>
    <property type="project" value="InterPro"/>
</dbReference>
<evidence type="ECO:0000256" key="7">
    <source>
        <dbReference type="ARBA" id="ARBA00022927"/>
    </source>
</evidence>
<feature type="transmembrane region" description="Helical" evidence="11">
    <location>
        <begin position="75"/>
        <end position="92"/>
    </location>
</feature>
<accession>A0A7S3UNC8</accession>
<keyword evidence="6" id="KW-0931">ER-Golgi transport</keyword>
<dbReference type="GO" id="GO:0015031">
    <property type="term" value="P:protein transport"/>
    <property type="evidence" value="ECO:0007669"/>
    <property type="project" value="UniProtKB-KW"/>
</dbReference>
<name>A0A7S3UNC8_OXYMA</name>
<comment type="similarity">
    <text evidence="2">Belongs to the ERD2 family.</text>
</comment>
<keyword evidence="10" id="KW-0675">Receptor</keyword>
<feature type="transmembrane region" description="Helical" evidence="11">
    <location>
        <begin position="20"/>
        <end position="41"/>
    </location>
</feature>
<keyword evidence="9 11" id="KW-0472">Membrane</keyword>
<proteinExistence type="inferred from homology"/>
<evidence type="ECO:0000256" key="1">
    <source>
        <dbReference type="ARBA" id="ARBA00004477"/>
    </source>
</evidence>
<keyword evidence="8 11" id="KW-1133">Transmembrane helix</keyword>
<evidence type="ECO:0000256" key="8">
    <source>
        <dbReference type="ARBA" id="ARBA00022989"/>
    </source>
</evidence>
<dbReference type="InterPro" id="IPR000133">
    <property type="entry name" value="ER_ret_rcpt"/>
</dbReference>
<comment type="subcellular location">
    <subcellularLocation>
        <location evidence="1">Endoplasmic reticulum membrane</location>
        <topology evidence="1">Multi-pass membrane protein</topology>
    </subcellularLocation>
</comment>
<evidence type="ECO:0000256" key="6">
    <source>
        <dbReference type="ARBA" id="ARBA00022892"/>
    </source>
</evidence>
<organism evidence="12">
    <name type="scientific">Oxyrrhis marina</name>
    <name type="common">Dinoflagellate</name>
    <dbReference type="NCBI Taxonomy" id="2969"/>
    <lineage>
        <taxon>Eukaryota</taxon>
        <taxon>Sar</taxon>
        <taxon>Alveolata</taxon>
        <taxon>Dinophyceae</taxon>
        <taxon>Oxyrrhinales</taxon>
        <taxon>Oxyrrhinaceae</taxon>
        <taxon>Oxyrrhis</taxon>
    </lineage>
</organism>
<keyword evidence="7" id="KW-0653">Protein transport</keyword>
<feature type="transmembrane region" description="Helical" evidence="11">
    <location>
        <begin position="136"/>
        <end position="158"/>
    </location>
</feature>
<keyword evidence="3" id="KW-0813">Transport</keyword>
<evidence type="ECO:0000256" key="2">
    <source>
        <dbReference type="ARBA" id="ARBA00010120"/>
    </source>
</evidence>
<evidence type="ECO:0000256" key="10">
    <source>
        <dbReference type="ARBA" id="ARBA00023170"/>
    </source>
</evidence>
<dbReference type="GO" id="GO:0016192">
    <property type="term" value="P:vesicle-mediated transport"/>
    <property type="evidence" value="ECO:0007669"/>
    <property type="project" value="UniProtKB-KW"/>
</dbReference>
<reference evidence="12" key="1">
    <citation type="submission" date="2021-01" db="EMBL/GenBank/DDBJ databases">
        <authorList>
            <person name="Corre E."/>
            <person name="Pelletier E."/>
            <person name="Niang G."/>
            <person name="Scheremetjew M."/>
            <person name="Finn R."/>
            <person name="Kale V."/>
            <person name="Holt S."/>
            <person name="Cochrane G."/>
            <person name="Meng A."/>
            <person name="Brown T."/>
            <person name="Cohen L."/>
        </authorList>
    </citation>
    <scope>NUCLEOTIDE SEQUENCE</scope>
    <source>
        <strain evidence="12">CCMP1795</strain>
    </source>
</reference>
<feature type="transmembrane region" description="Helical" evidence="11">
    <location>
        <begin position="98"/>
        <end position="124"/>
    </location>
</feature>
<evidence type="ECO:0000256" key="4">
    <source>
        <dbReference type="ARBA" id="ARBA00022692"/>
    </source>
</evidence>
<dbReference type="GO" id="GO:0046923">
    <property type="term" value="F:ER retention sequence binding"/>
    <property type="evidence" value="ECO:0007669"/>
    <property type="project" value="InterPro"/>
</dbReference>
<evidence type="ECO:0000256" key="3">
    <source>
        <dbReference type="ARBA" id="ARBA00022448"/>
    </source>
</evidence>
<dbReference type="EMBL" id="HBIT01010754">
    <property type="protein sequence ID" value="CAE0620061.1"/>
    <property type="molecule type" value="Transcribed_RNA"/>
</dbReference>
<dbReference type="AlphaFoldDB" id="A0A7S3UNC8"/>
<evidence type="ECO:0000256" key="9">
    <source>
        <dbReference type="ARBA" id="ARBA00023136"/>
    </source>
</evidence>
<evidence type="ECO:0000256" key="5">
    <source>
        <dbReference type="ARBA" id="ARBA00022824"/>
    </source>
</evidence>
<keyword evidence="4 11" id="KW-0812">Transmembrane</keyword>
<protein>
    <submittedName>
        <fullName evidence="12">Uncharacterized protein</fullName>
    </submittedName>
</protein>
<gene>
    <name evidence="12" type="ORF">OMAR00292_LOCUS5613</name>
</gene>
<dbReference type="GO" id="GO:0005789">
    <property type="term" value="C:endoplasmic reticulum membrane"/>
    <property type="evidence" value="ECO:0007669"/>
    <property type="project" value="UniProtKB-SubCell"/>
</dbReference>